<feature type="transmembrane region" description="Helical" evidence="6">
    <location>
        <begin position="295"/>
        <end position="315"/>
    </location>
</feature>
<dbReference type="AlphaFoldDB" id="A0A2S4L194"/>
<feature type="transmembrane region" description="Helical" evidence="6">
    <location>
        <begin position="220"/>
        <end position="241"/>
    </location>
</feature>
<evidence type="ECO:0000256" key="6">
    <source>
        <dbReference type="SAM" id="Phobius"/>
    </source>
</evidence>
<evidence type="ECO:0000256" key="3">
    <source>
        <dbReference type="ARBA" id="ARBA00022989"/>
    </source>
</evidence>
<sequence>MAVTSSPSPHDIESDAIRSGSHEKDAAKQCAAKEDDSDDNSQLKQDGVKQVEAVTQVWSKTTMWTVFALLYMVSFVDTLLQSVHSSLLAYVTSSFREHGLLAVTGIFASILGGVSKLAIAKMIDIRGRCEGFMIMILLIVVGMTMKALCQNVETYSAGHTFYWVGHTGLGYIIGVVLSDMTTLRNRMIMWGLYMSPRIADTFGGPRIAELFYENSTYRWAFGSFCIILVGFSIPVAAIFIYHERKAKKLRILPEKSSRTAWEATKFYFVEFDGAYLVRSRQWPLDGCSSTDPCSAVVGMFFTIAGFSLILIPLNIATRAPNGWGTGYIIAMIVVGFACLVAFAVWERWFAKVPYFPFAYLKDRTILGACLLDGFLFMSVFCWDTYYFSYLQVVHNLSISVAGYTLNAYALTSTILAPFIGIGLRYYGRYYWVAVSGIPFCVLGTALLYHFRQPGERLGYLVMCQIFHGISGGLWAMTGPLALMASVGHQDIAVVLALHGMFSSIGRAIGLGISGAIWTNDLPRELNKALPDYAKNQSAAIYGDIKKQFAHPIGHPIRDAVIVAYGVVQRQMVIAGCAILPLIIICVLVWRNLPIDRKQTKGNVF</sequence>
<feature type="transmembrane region" description="Helical" evidence="6">
    <location>
        <begin position="494"/>
        <end position="517"/>
    </location>
</feature>
<comment type="caution">
    <text evidence="7">The sequence shown here is derived from an EMBL/GenBank/DDBJ whole genome shotgun (WGS) entry which is preliminary data.</text>
</comment>
<feature type="transmembrane region" description="Helical" evidence="6">
    <location>
        <begin position="365"/>
        <end position="385"/>
    </location>
</feature>
<dbReference type="GO" id="GO:0005886">
    <property type="term" value="C:plasma membrane"/>
    <property type="evidence" value="ECO:0007669"/>
    <property type="project" value="TreeGrafter"/>
</dbReference>
<reference evidence="7 8" key="1">
    <citation type="submission" date="2018-01" db="EMBL/GenBank/DDBJ databases">
        <title>Harnessing the power of phylogenomics to disentangle the directionality and signatures of interkingdom host jumping in the parasitic fungal genus Tolypocladium.</title>
        <authorList>
            <person name="Quandt C.A."/>
            <person name="Patterson W."/>
            <person name="Spatafora J.W."/>
        </authorList>
    </citation>
    <scope>NUCLEOTIDE SEQUENCE [LARGE SCALE GENOMIC DNA]</scope>
    <source>
        <strain evidence="7 8">NRBC 100945</strain>
    </source>
</reference>
<name>A0A2S4L194_9HYPO</name>
<dbReference type="PANTHER" id="PTHR23501:SF107">
    <property type="entry name" value="TRANSPORTER, PUTATIVE (AFU_ORTHOLOGUE AFUA_7G04730)-RELATED"/>
    <property type="match status" value="1"/>
</dbReference>
<protein>
    <submittedName>
        <fullName evidence="7">Siderophore iron transporter mirB</fullName>
    </submittedName>
</protein>
<keyword evidence="8" id="KW-1185">Reference proteome</keyword>
<proteinExistence type="predicted"/>
<evidence type="ECO:0000256" key="4">
    <source>
        <dbReference type="ARBA" id="ARBA00023136"/>
    </source>
</evidence>
<accession>A0A2S4L194</accession>
<feature type="transmembrane region" description="Helical" evidence="6">
    <location>
        <begin position="131"/>
        <end position="148"/>
    </location>
</feature>
<evidence type="ECO:0000256" key="5">
    <source>
        <dbReference type="SAM" id="MobiDB-lite"/>
    </source>
</evidence>
<feature type="transmembrane region" description="Helical" evidence="6">
    <location>
        <begin position="405"/>
        <end position="423"/>
    </location>
</feature>
<dbReference type="PANTHER" id="PTHR23501">
    <property type="entry name" value="MAJOR FACILITATOR SUPERFAMILY"/>
    <property type="match status" value="1"/>
</dbReference>
<gene>
    <name evidence="7" type="ORF">TPAR_03562</name>
</gene>
<dbReference type="Gene3D" id="1.20.1250.20">
    <property type="entry name" value="MFS general substrate transporter like domains"/>
    <property type="match status" value="2"/>
</dbReference>
<keyword evidence="2 6" id="KW-0812">Transmembrane</keyword>
<organism evidence="7 8">
    <name type="scientific">Tolypocladium paradoxum</name>
    <dbReference type="NCBI Taxonomy" id="94208"/>
    <lineage>
        <taxon>Eukaryota</taxon>
        <taxon>Fungi</taxon>
        <taxon>Dikarya</taxon>
        <taxon>Ascomycota</taxon>
        <taxon>Pezizomycotina</taxon>
        <taxon>Sordariomycetes</taxon>
        <taxon>Hypocreomycetidae</taxon>
        <taxon>Hypocreales</taxon>
        <taxon>Ophiocordycipitaceae</taxon>
        <taxon>Tolypocladium</taxon>
    </lineage>
</organism>
<dbReference type="OrthoDB" id="4078873at2759"/>
<evidence type="ECO:0000313" key="7">
    <source>
        <dbReference type="EMBL" id="POR36211.1"/>
    </source>
</evidence>
<feature type="transmembrane region" description="Helical" evidence="6">
    <location>
        <begin position="160"/>
        <end position="178"/>
    </location>
</feature>
<keyword evidence="3 6" id="KW-1133">Transmembrane helix</keyword>
<dbReference type="InterPro" id="IPR036259">
    <property type="entry name" value="MFS_trans_sf"/>
</dbReference>
<feature type="transmembrane region" description="Helical" evidence="6">
    <location>
        <begin position="571"/>
        <end position="589"/>
    </location>
</feature>
<feature type="transmembrane region" description="Helical" evidence="6">
    <location>
        <begin position="100"/>
        <end position="119"/>
    </location>
</feature>
<feature type="transmembrane region" description="Helical" evidence="6">
    <location>
        <begin position="457"/>
        <end position="482"/>
    </location>
</feature>
<dbReference type="Proteomes" id="UP000237481">
    <property type="component" value="Unassembled WGS sequence"/>
</dbReference>
<evidence type="ECO:0000256" key="1">
    <source>
        <dbReference type="ARBA" id="ARBA00004141"/>
    </source>
</evidence>
<evidence type="ECO:0000313" key="8">
    <source>
        <dbReference type="Proteomes" id="UP000237481"/>
    </source>
</evidence>
<feature type="transmembrane region" description="Helical" evidence="6">
    <location>
        <begin position="62"/>
        <end position="80"/>
    </location>
</feature>
<feature type="region of interest" description="Disordered" evidence="5">
    <location>
        <begin position="1"/>
        <end position="44"/>
    </location>
</feature>
<dbReference type="GO" id="GO:0022857">
    <property type="term" value="F:transmembrane transporter activity"/>
    <property type="evidence" value="ECO:0007669"/>
    <property type="project" value="TreeGrafter"/>
</dbReference>
<feature type="transmembrane region" description="Helical" evidence="6">
    <location>
        <begin position="430"/>
        <end position="451"/>
    </location>
</feature>
<comment type="subcellular location">
    <subcellularLocation>
        <location evidence="1">Membrane</location>
        <topology evidence="1">Multi-pass membrane protein</topology>
    </subcellularLocation>
</comment>
<dbReference type="SUPFAM" id="SSF103473">
    <property type="entry name" value="MFS general substrate transporter"/>
    <property type="match status" value="2"/>
</dbReference>
<feature type="transmembrane region" description="Helical" evidence="6">
    <location>
        <begin position="327"/>
        <end position="345"/>
    </location>
</feature>
<evidence type="ECO:0000256" key="2">
    <source>
        <dbReference type="ARBA" id="ARBA00022692"/>
    </source>
</evidence>
<dbReference type="EMBL" id="PKSG01000350">
    <property type="protein sequence ID" value="POR36211.1"/>
    <property type="molecule type" value="Genomic_DNA"/>
</dbReference>
<feature type="compositionally biased region" description="Basic and acidic residues" evidence="5">
    <location>
        <begin position="10"/>
        <end position="34"/>
    </location>
</feature>
<keyword evidence="4 6" id="KW-0472">Membrane</keyword>